<keyword evidence="2" id="KW-1185">Reference proteome</keyword>
<evidence type="ECO:0000313" key="2">
    <source>
        <dbReference type="Proteomes" id="UP000004728"/>
    </source>
</evidence>
<dbReference type="InterPro" id="IPR036188">
    <property type="entry name" value="FAD/NAD-bd_sf"/>
</dbReference>
<dbReference type="InParanoid" id="F1Z3G9"/>
<dbReference type="Gene3D" id="3.50.50.60">
    <property type="entry name" value="FAD/NAD(P)-binding domain"/>
    <property type="match status" value="1"/>
</dbReference>
<proteinExistence type="predicted"/>
<dbReference type="SUPFAM" id="SSF51905">
    <property type="entry name" value="FAD/NAD(P)-binding domain"/>
    <property type="match status" value="2"/>
</dbReference>
<dbReference type="EMBL" id="AEWJ01000008">
    <property type="protein sequence ID" value="EGD60783.1"/>
    <property type="molecule type" value="Genomic_DNA"/>
</dbReference>
<dbReference type="PROSITE" id="PS51318">
    <property type="entry name" value="TAT"/>
    <property type="match status" value="1"/>
</dbReference>
<gene>
    <name evidence="1" type="ORF">Y88_1670</name>
</gene>
<dbReference type="Proteomes" id="UP000004728">
    <property type="component" value="Unassembled WGS sequence"/>
</dbReference>
<name>F1Z3G9_9SPHN</name>
<comment type="caution">
    <text evidence="1">The sequence shown here is derived from an EMBL/GenBank/DDBJ whole genome shotgun (WGS) entry which is preliminary data.</text>
</comment>
<dbReference type="RefSeq" id="WP_008068041.1">
    <property type="nucleotide sequence ID" value="NZ_AQWK01000012.1"/>
</dbReference>
<dbReference type="STRING" id="983920.Y88_1670"/>
<protein>
    <recommendedName>
        <fullName evidence="3">Twin-arginine translocation pathway signal</fullName>
    </recommendedName>
</protein>
<dbReference type="eggNOG" id="COG0665">
    <property type="taxonomic scope" value="Bacteria"/>
</dbReference>
<organism evidence="1 2">
    <name type="scientific">Novosphingobium nitrogenifigens DSM 19370</name>
    <dbReference type="NCBI Taxonomy" id="983920"/>
    <lineage>
        <taxon>Bacteria</taxon>
        <taxon>Pseudomonadati</taxon>
        <taxon>Pseudomonadota</taxon>
        <taxon>Alphaproteobacteria</taxon>
        <taxon>Sphingomonadales</taxon>
        <taxon>Sphingomonadaceae</taxon>
        <taxon>Novosphingobium</taxon>
    </lineage>
</organism>
<evidence type="ECO:0000313" key="1">
    <source>
        <dbReference type="EMBL" id="EGD60783.1"/>
    </source>
</evidence>
<accession>F1Z3G9</accession>
<dbReference type="InterPro" id="IPR006311">
    <property type="entry name" value="TAT_signal"/>
</dbReference>
<dbReference type="HOGENOM" id="CLU_431354_0_0_5"/>
<dbReference type="Pfam" id="PF13450">
    <property type="entry name" value="NAD_binding_8"/>
    <property type="match status" value="1"/>
</dbReference>
<evidence type="ECO:0008006" key="3">
    <source>
        <dbReference type="Google" id="ProtNLM"/>
    </source>
</evidence>
<sequence length="677" mass="73376">MPDDTARTPRTDDRRLGMDCPIERRDFLNGVLLGAGTLAAGAMATGATGSSRAFAAALTGNGLDPYPPRRTGMRGAHPGAFENAHALRDGTLSLSGAVDQGEIYDLVIVGGGLSGLSAAHFYHKAMGAGQKVLVLDNHDDFGGHAKRNEFVVNGKTIVCNGGTLNIESPGRYNPWARSVLEDIGLDLARFRTANSANRHLYADFGLAGAYAFDRETFGKATGGKDMVVRLPKEHFWGFNPDVIDKAPISAAAKAALHRLTSDRPPDYLEGLSVVQKKDWLARHSFREFLIEKAGIGEEGYWFFQLMGCGTFCVGADATPALFGWVQGYPGFAGLGLGEIPDGLFADLPGGQHGRQKEGDGDVHFPDGNATVARALIAKLVPGATDARSQEDLGLARFDYDVLDRPDNPTRIRLSSIVVHVEHIGNPAGAEEVAVRYMNGGKLRQVRGKAVILASWNMMIPYVMPELPAAQKEALAYGVKGPLVYTSVALTNWRAFHKLGISRFDCPTMFHHEVGLTEAVSLGGLAHAANPDEPIVAHLVHYCTKPGLPRRDQHRAARADLLATSFETFERETRAQMQRLLGPGGFDARRDIAAITVNRWPHGYAYTYNSLYDPVEWVYSETPTRPCVVGRQPFGLVSIANSDAAASPHTDAAMLEAHRAVQEVIERKTYPFSPRRTA</sequence>
<dbReference type="AlphaFoldDB" id="F1Z3G9"/>
<reference evidence="1 2" key="1">
    <citation type="journal article" date="2012" name="J. Bacteriol.">
        <title>Draft Genome Sequence of Novosphingobium nitrogenifigens Y88T.</title>
        <authorList>
            <person name="Strabala T.J."/>
            <person name="Macdonald L."/>
            <person name="Liu V."/>
            <person name="Smit A.M."/>
        </authorList>
    </citation>
    <scope>NUCLEOTIDE SEQUENCE [LARGE SCALE GENOMIC DNA]</scope>
    <source>
        <strain evidence="1 2">DSM 19370</strain>
    </source>
</reference>